<dbReference type="Proteomes" id="UP000033101">
    <property type="component" value="Chromosome"/>
</dbReference>
<dbReference type="HOGENOM" id="CLU_2662340_0_0_2"/>
<dbReference type="EMBL" id="CP009516">
    <property type="protein sequence ID" value="AKB77178.1"/>
    <property type="molecule type" value="Genomic_DNA"/>
</dbReference>
<dbReference type="STRING" id="1434110.MSHOH_0695"/>
<protein>
    <submittedName>
        <fullName evidence="1">Uncharacterized protein</fullName>
    </submittedName>
</protein>
<organism evidence="1 2">
    <name type="scientific">Methanosarcina horonobensis HB-1 = JCM 15518</name>
    <dbReference type="NCBI Taxonomy" id="1434110"/>
    <lineage>
        <taxon>Archaea</taxon>
        <taxon>Methanobacteriati</taxon>
        <taxon>Methanobacteriota</taxon>
        <taxon>Stenosarchaea group</taxon>
        <taxon>Methanomicrobia</taxon>
        <taxon>Methanosarcinales</taxon>
        <taxon>Methanosarcinaceae</taxon>
        <taxon>Methanosarcina</taxon>
    </lineage>
</organism>
<accession>A0A0E3SCW0</accession>
<proteinExistence type="predicted"/>
<keyword evidence="2" id="KW-1185">Reference proteome</keyword>
<name>A0A0E3SCW0_9EURY</name>
<dbReference type="RefSeq" id="WP_158024034.1">
    <property type="nucleotide sequence ID" value="NZ_CP009516.1"/>
</dbReference>
<gene>
    <name evidence="1" type="ORF">MSHOH_0695</name>
</gene>
<sequence>MQNFQSGLFYNIESILYNPFVVPLYPDSLFCNDSSTYHTIDTVTLMIMRTGISGRISWSDAVSFAALPYDSSSLC</sequence>
<evidence type="ECO:0000313" key="2">
    <source>
        <dbReference type="Proteomes" id="UP000033101"/>
    </source>
</evidence>
<dbReference type="PATRIC" id="fig|1434110.4.peg.849"/>
<evidence type="ECO:0000313" key="1">
    <source>
        <dbReference type="EMBL" id="AKB77178.1"/>
    </source>
</evidence>
<dbReference type="KEGG" id="mhor:MSHOH_0695"/>
<dbReference type="AlphaFoldDB" id="A0A0E3SCW0"/>
<dbReference type="GeneID" id="43474661"/>
<reference evidence="1 2" key="1">
    <citation type="submission" date="2014-07" db="EMBL/GenBank/DDBJ databases">
        <title>Methanogenic archaea and the global carbon cycle.</title>
        <authorList>
            <person name="Henriksen J.R."/>
            <person name="Luke J."/>
            <person name="Reinhart S."/>
            <person name="Benedict M.N."/>
            <person name="Youngblut N.D."/>
            <person name="Metcalf M.E."/>
            <person name="Whitaker R.J."/>
            <person name="Metcalf W.W."/>
        </authorList>
    </citation>
    <scope>NUCLEOTIDE SEQUENCE [LARGE SCALE GENOMIC DNA]</scope>
    <source>
        <strain evidence="1 2">HB-1</strain>
    </source>
</reference>